<organism evidence="1 2">
    <name type="scientific">Falsibacillus pallidus</name>
    <dbReference type="NCBI Taxonomy" id="493781"/>
    <lineage>
        <taxon>Bacteria</taxon>
        <taxon>Bacillati</taxon>
        <taxon>Bacillota</taxon>
        <taxon>Bacilli</taxon>
        <taxon>Bacillales</taxon>
        <taxon>Bacillaceae</taxon>
        <taxon>Falsibacillus</taxon>
    </lineage>
</organism>
<sequence>MKDDHPYRMYYDSLEPAMLSKIEEFSLFGYGEVSIVDLWQYLTKKKWKKPEPSIRMHQLVHDILSVKVSEFMTFATIEAYRSPNWFTEVDEDELQELLHPKGK</sequence>
<name>A0A370GK15_9BACI</name>
<evidence type="ECO:0000313" key="2">
    <source>
        <dbReference type="Proteomes" id="UP000255326"/>
    </source>
</evidence>
<protein>
    <submittedName>
        <fullName evidence="1">ComN-like post-transcriptional regulator</fullName>
    </submittedName>
</protein>
<dbReference type="OrthoDB" id="2990595at2"/>
<dbReference type="AlphaFoldDB" id="A0A370GK15"/>
<proteinExistence type="predicted"/>
<dbReference type="RefSeq" id="WP_114745000.1">
    <property type="nucleotide sequence ID" value="NZ_QQAY01000003.1"/>
</dbReference>
<reference evidence="1 2" key="1">
    <citation type="submission" date="2018-07" db="EMBL/GenBank/DDBJ databases">
        <title>Genomic Encyclopedia of Type Strains, Phase IV (KMG-IV): sequencing the most valuable type-strain genomes for metagenomic binning, comparative biology and taxonomic classification.</title>
        <authorList>
            <person name="Goeker M."/>
        </authorList>
    </citation>
    <scope>NUCLEOTIDE SEQUENCE [LARGE SCALE GENOMIC DNA]</scope>
    <source>
        <strain evidence="1 2">DSM 25281</strain>
    </source>
</reference>
<dbReference type="EMBL" id="QQAY01000003">
    <property type="protein sequence ID" value="RDI44118.1"/>
    <property type="molecule type" value="Genomic_DNA"/>
</dbReference>
<gene>
    <name evidence="1" type="ORF">DFR59_103183</name>
</gene>
<keyword evidence="2" id="KW-1185">Reference proteome</keyword>
<comment type="caution">
    <text evidence="1">The sequence shown here is derived from an EMBL/GenBank/DDBJ whole genome shotgun (WGS) entry which is preliminary data.</text>
</comment>
<dbReference type="InterPro" id="IPR025716">
    <property type="entry name" value="Post-transcriptional_regulator"/>
</dbReference>
<dbReference type="Proteomes" id="UP000255326">
    <property type="component" value="Unassembled WGS sequence"/>
</dbReference>
<accession>A0A370GK15</accession>
<evidence type="ECO:0000313" key="1">
    <source>
        <dbReference type="EMBL" id="RDI44118.1"/>
    </source>
</evidence>
<dbReference type="Pfam" id="PF13797">
    <property type="entry name" value="Post_transc_reg"/>
    <property type="match status" value="1"/>
</dbReference>